<evidence type="ECO:0008006" key="3">
    <source>
        <dbReference type="Google" id="ProtNLM"/>
    </source>
</evidence>
<comment type="caution">
    <text evidence="1">The sequence shown here is derived from an EMBL/GenBank/DDBJ whole genome shotgun (WGS) entry which is preliminary data.</text>
</comment>
<dbReference type="RefSeq" id="WP_130979636.1">
    <property type="nucleotide sequence ID" value="NZ_SISF01000034.1"/>
</dbReference>
<accession>A0ABY1Y2S9</accession>
<dbReference type="Proteomes" id="UP000294239">
    <property type="component" value="Unassembled WGS sequence"/>
</dbReference>
<evidence type="ECO:0000313" key="2">
    <source>
        <dbReference type="Proteomes" id="UP000294239"/>
    </source>
</evidence>
<evidence type="ECO:0000313" key="1">
    <source>
        <dbReference type="EMBL" id="TBN08415.1"/>
    </source>
</evidence>
<name>A0ABY1Y2S9_9HYPH</name>
<dbReference type="EMBL" id="SISF01000034">
    <property type="protein sequence ID" value="TBN08415.1"/>
    <property type="molecule type" value="Genomic_DNA"/>
</dbReference>
<keyword evidence="2" id="KW-1185">Reference proteome</keyword>
<protein>
    <recommendedName>
        <fullName evidence="3">MarR family transcriptional regulator</fullName>
    </recommendedName>
</protein>
<organism evidence="1 2">
    <name type="scientific">Agrobacterium cavarae</name>
    <dbReference type="NCBI Taxonomy" id="2528239"/>
    <lineage>
        <taxon>Bacteria</taxon>
        <taxon>Pseudomonadati</taxon>
        <taxon>Pseudomonadota</taxon>
        <taxon>Alphaproteobacteria</taxon>
        <taxon>Hyphomicrobiales</taxon>
        <taxon>Rhizobiaceae</taxon>
        <taxon>Rhizobium/Agrobacterium group</taxon>
        <taxon>Agrobacterium</taxon>
    </lineage>
</organism>
<reference evidence="1 2" key="1">
    <citation type="submission" date="2019-02" db="EMBL/GenBank/DDBJ databases">
        <title>Current taxonomic status of genus Agrobacterium and description of Agrobacterium cavarae sp. nov. isolated from maize roots.</title>
        <authorList>
            <person name="Flores-Felix J.D."/>
            <person name="Menendez E."/>
            <person name="Ramirez-Bahena M.H."/>
            <person name="Garcia-Fraile P."/>
            <person name="Velazquez E."/>
        </authorList>
    </citation>
    <scope>NUCLEOTIDE SEQUENCE [LARGE SCALE GENOMIC DNA]</scope>
    <source>
        <strain evidence="1 2">RZME10</strain>
    </source>
</reference>
<sequence length="111" mass="11725">MDEEDTATRFMAAVDELLQVAPAGLQPTGAALIVAVHIGLGSDSRSLSNKLGIAHALVLREISALSGTLLHIVRREDRTQRTFVELTEKAKALATTASNTLKPSSLSSNTS</sequence>
<gene>
    <name evidence="1" type="ORF">EYC79_23115</name>
</gene>
<dbReference type="GeneID" id="301044081"/>
<proteinExistence type="predicted"/>